<sequence>MCALRTPTRDRHAVARTRQRTARAGCRPKTSALARTAGIAVDATDQQVPSPLHRHARAPSSDKCVADRDCLPARVVRPFVHV</sequence>
<feature type="region of interest" description="Disordered" evidence="1">
    <location>
        <begin position="1"/>
        <end position="31"/>
    </location>
</feature>
<evidence type="ECO:0000313" key="3">
    <source>
        <dbReference type="Proteomes" id="UP000237686"/>
    </source>
</evidence>
<proteinExistence type="predicted"/>
<dbReference type="Proteomes" id="UP000237686">
    <property type="component" value="Unassembled WGS sequence"/>
</dbReference>
<name>A0A8E2RXX8_9BURK</name>
<evidence type="ECO:0000256" key="1">
    <source>
        <dbReference type="SAM" id="MobiDB-lite"/>
    </source>
</evidence>
<accession>A0A8E2RXX8</accession>
<protein>
    <submittedName>
        <fullName evidence="2">Uncharacterized protein</fullName>
    </submittedName>
</protein>
<organism evidence="2 3">
    <name type="scientific">Burkholderia multivorans</name>
    <dbReference type="NCBI Taxonomy" id="87883"/>
    <lineage>
        <taxon>Bacteria</taxon>
        <taxon>Pseudomonadati</taxon>
        <taxon>Pseudomonadota</taxon>
        <taxon>Betaproteobacteria</taxon>
        <taxon>Burkholderiales</taxon>
        <taxon>Burkholderiaceae</taxon>
        <taxon>Burkholderia</taxon>
        <taxon>Burkholderia cepacia complex</taxon>
    </lineage>
</organism>
<evidence type="ECO:0000313" key="2">
    <source>
        <dbReference type="EMBL" id="PRF26104.1"/>
    </source>
</evidence>
<reference evidence="2 3" key="1">
    <citation type="submission" date="2018-03" db="EMBL/GenBank/DDBJ databases">
        <authorList>
            <person name="Nguyen K."/>
            <person name="Fouts D."/>
            <person name="Sutton G."/>
        </authorList>
    </citation>
    <scope>NUCLEOTIDE SEQUENCE [LARGE SCALE GENOMIC DNA]</scope>
    <source>
        <strain evidence="2 3">AU17135</strain>
    </source>
</reference>
<comment type="caution">
    <text evidence="2">The sequence shown here is derived from an EMBL/GenBank/DDBJ whole genome shotgun (WGS) entry which is preliminary data.</text>
</comment>
<dbReference type="EMBL" id="PVFZ01000017">
    <property type="protein sequence ID" value="PRF26104.1"/>
    <property type="molecule type" value="Genomic_DNA"/>
</dbReference>
<dbReference type="AlphaFoldDB" id="A0A8E2RXX8"/>
<gene>
    <name evidence="2" type="ORF">C6P98_07120</name>
</gene>